<dbReference type="Pfam" id="PF03308">
    <property type="entry name" value="MeaB"/>
    <property type="match status" value="1"/>
</dbReference>
<proteinExistence type="predicted"/>
<organism evidence="1 2">
    <name type="scientific">Streptomyces peucetius</name>
    <dbReference type="NCBI Taxonomy" id="1950"/>
    <lineage>
        <taxon>Bacteria</taxon>
        <taxon>Bacillati</taxon>
        <taxon>Actinomycetota</taxon>
        <taxon>Actinomycetes</taxon>
        <taxon>Kitasatosporales</taxon>
        <taxon>Streptomycetaceae</taxon>
        <taxon>Streptomyces</taxon>
    </lineage>
</organism>
<dbReference type="NCBIfam" id="NF006743">
    <property type="entry name" value="PRK09270.1-2"/>
    <property type="match status" value="1"/>
</dbReference>
<protein>
    <submittedName>
        <fullName evidence="1">Nucleoside/nucleotide kinase family protein</fullName>
    </submittedName>
</protein>
<dbReference type="Proteomes" id="UP001163878">
    <property type="component" value="Chromosome"/>
</dbReference>
<dbReference type="GO" id="GO:0016301">
    <property type="term" value="F:kinase activity"/>
    <property type="evidence" value="ECO:0007669"/>
    <property type="project" value="UniProtKB-KW"/>
</dbReference>
<dbReference type="PANTHER" id="PTHR10285">
    <property type="entry name" value="URIDINE KINASE"/>
    <property type="match status" value="1"/>
</dbReference>
<keyword evidence="2" id="KW-1185">Reference proteome</keyword>
<keyword evidence="1" id="KW-0808">Transferase</keyword>
<sequence>MNVVHASGAELVERARALSGQGGRRTVLGITGAPGAGKSTLARGLVQALGPDTAVLVPLDGFHLSNTTLRALGRRDRKGASDTYDAEGFVHLLRRLRARNEPVVHAPDFDRDIDEPIGSALPVPREIPLVVVEGNYLLSGDGPWAPAAALLDESWYLEIDDAIRRRRLVARHESHGMTRAQALAWTHGSDEANAELVARVGRSRADLVVTVKPATEPPP</sequence>
<dbReference type="InterPro" id="IPR027417">
    <property type="entry name" value="P-loop_NTPase"/>
</dbReference>
<dbReference type="EMBL" id="CP107567">
    <property type="protein sequence ID" value="UYQ60701.1"/>
    <property type="molecule type" value="Genomic_DNA"/>
</dbReference>
<evidence type="ECO:0000313" key="2">
    <source>
        <dbReference type="Proteomes" id="UP001163878"/>
    </source>
</evidence>
<keyword evidence="1" id="KW-0418">Kinase</keyword>
<dbReference type="SUPFAM" id="SSF52540">
    <property type="entry name" value="P-loop containing nucleoside triphosphate hydrolases"/>
    <property type="match status" value="1"/>
</dbReference>
<name>A0ABY6I151_STRPE</name>
<gene>
    <name evidence="1" type="ORF">OGH68_03970</name>
</gene>
<accession>A0ABY6I151</accession>
<dbReference type="RefSeq" id="WP_264241907.1">
    <property type="nucleotide sequence ID" value="NZ_CP107567.1"/>
</dbReference>
<reference evidence="1" key="1">
    <citation type="submission" date="2022-10" db="EMBL/GenBank/DDBJ databases">
        <title>Cytochrome P450 Catalyzes Benzene Ring Formation in the Biosynthesis of Trialkyl-Substituted Aromatic Polyketides.</title>
        <authorList>
            <person name="Zhao E."/>
            <person name="Ge H."/>
        </authorList>
    </citation>
    <scope>NUCLEOTIDE SEQUENCE</scope>
    <source>
        <strain evidence="1">NA0869</strain>
    </source>
</reference>
<evidence type="ECO:0000313" key="1">
    <source>
        <dbReference type="EMBL" id="UYQ60701.1"/>
    </source>
</evidence>
<dbReference type="Gene3D" id="3.40.50.300">
    <property type="entry name" value="P-loop containing nucleotide triphosphate hydrolases"/>
    <property type="match status" value="1"/>
</dbReference>